<feature type="domain" description="Fe/B12 periplasmic-binding" evidence="2">
    <location>
        <begin position="42"/>
        <end position="346"/>
    </location>
</feature>
<comment type="caution">
    <text evidence="3">The sequence shown here is derived from an EMBL/GenBank/DDBJ whole genome shotgun (WGS) entry which is preliminary data.</text>
</comment>
<keyword evidence="4" id="KW-1185">Reference proteome</keyword>
<dbReference type="EMBL" id="JBHLZN010000001">
    <property type="protein sequence ID" value="MFB9885485.1"/>
    <property type="molecule type" value="Genomic_DNA"/>
</dbReference>
<keyword evidence="1" id="KW-0732">Signal</keyword>
<dbReference type="PANTHER" id="PTHR30535">
    <property type="entry name" value="VITAMIN B12-BINDING PROTEIN"/>
    <property type="match status" value="1"/>
</dbReference>
<dbReference type="Pfam" id="PF01497">
    <property type="entry name" value="Peripla_BP_2"/>
    <property type="match status" value="1"/>
</dbReference>
<reference evidence="3 4" key="1">
    <citation type="submission" date="2024-09" db="EMBL/GenBank/DDBJ databases">
        <authorList>
            <person name="Sun Q."/>
            <person name="Mori K."/>
        </authorList>
    </citation>
    <scope>NUCLEOTIDE SEQUENCE [LARGE SCALE GENOMIC DNA]</scope>
    <source>
        <strain evidence="3 4">ATCC 51285</strain>
    </source>
</reference>
<gene>
    <name evidence="3" type="ORF">ACFFLH_03560</name>
</gene>
<proteinExistence type="predicted"/>
<evidence type="ECO:0000313" key="4">
    <source>
        <dbReference type="Proteomes" id="UP001589628"/>
    </source>
</evidence>
<name>A0ABV5Z874_9GAMM</name>
<dbReference type="InterPro" id="IPR050902">
    <property type="entry name" value="ABC_Transporter_SBP"/>
</dbReference>
<feature type="chain" id="PRO_5046909151" evidence="1">
    <location>
        <begin position="23"/>
        <end position="373"/>
    </location>
</feature>
<dbReference type="SUPFAM" id="SSF53807">
    <property type="entry name" value="Helical backbone' metal receptor"/>
    <property type="match status" value="1"/>
</dbReference>
<dbReference type="PROSITE" id="PS50983">
    <property type="entry name" value="FE_B12_PBP"/>
    <property type="match status" value="1"/>
</dbReference>
<evidence type="ECO:0000313" key="3">
    <source>
        <dbReference type="EMBL" id="MFB9885485.1"/>
    </source>
</evidence>
<dbReference type="PANTHER" id="PTHR30535:SF34">
    <property type="entry name" value="MOLYBDATE-BINDING PROTEIN MOLA"/>
    <property type="match status" value="1"/>
</dbReference>
<evidence type="ECO:0000256" key="1">
    <source>
        <dbReference type="SAM" id="SignalP"/>
    </source>
</evidence>
<evidence type="ECO:0000259" key="2">
    <source>
        <dbReference type="PROSITE" id="PS50983"/>
    </source>
</evidence>
<dbReference type="RefSeq" id="WP_035461608.1">
    <property type="nucleotide sequence ID" value="NZ_JAUESS010000018.1"/>
</dbReference>
<dbReference type="Gene3D" id="3.40.50.1980">
    <property type="entry name" value="Nitrogenase molybdenum iron protein domain"/>
    <property type="match status" value="2"/>
</dbReference>
<sequence length="373" mass="41026">MQASKKLLLGVGLSAWMGLAQAATTLTDLAGRSVTLPEKVERIILGESRYIPALAILEQDQVVNRVVGMMGDMQAIDPDTYRQYQQAFPNIDQIKRFGRGSAETFSLEQALALKADVAIFGLEGHGPGARDAEVINTLEQAGVAVVFIDFRHSPLENTPRSMEILGEVLGQQQRAADYLAFYQQELNRVTEVLAKREGQAPSVFLHSRVGLSDDCCEAMAKGMLADLLAITGASNIATELLPGSVGVLNPEYLITRQPDIYIGTAIGSSETQDTDPQYLVLGTYIKPELAQRSLHTVTSKDPLAQLNAVKEGRASSLWHHFYNTPLNVVAVQAMAKWVYPQLFAELEPQQTLSTLYQRFQPVPLEGTYWMTMQ</sequence>
<feature type="signal peptide" evidence="1">
    <location>
        <begin position="1"/>
        <end position="22"/>
    </location>
</feature>
<organism evidence="3 4">
    <name type="scientific">Balneatrix alpica</name>
    <dbReference type="NCBI Taxonomy" id="75684"/>
    <lineage>
        <taxon>Bacteria</taxon>
        <taxon>Pseudomonadati</taxon>
        <taxon>Pseudomonadota</taxon>
        <taxon>Gammaproteobacteria</taxon>
        <taxon>Oceanospirillales</taxon>
        <taxon>Balneatrichaceae</taxon>
        <taxon>Balneatrix</taxon>
    </lineage>
</organism>
<dbReference type="Proteomes" id="UP001589628">
    <property type="component" value="Unassembled WGS sequence"/>
</dbReference>
<accession>A0ABV5Z874</accession>
<protein>
    <submittedName>
        <fullName evidence="3">ABC transporter substrate-binding protein</fullName>
    </submittedName>
</protein>
<dbReference type="InterPro" id="IPR002491">
    <property type="entry name" value="ABC_transptr_periplasmic_BD"/>
</dbReference>